<dbReference type="SMART" id="SM00980">
    <property type="entry name" value="THAP"/>
    <property type="match status" value="1"/>
</dbReference>
<dbReference type="EMBL" id="GGMR01001204">
    <property type="protein sequence ID" value="MBY13823.1"/>
    <property type="molecule type" value="Transcribed_RNA"/>
</dbReference>
<evidence type="ECO:0000313" key="7">
    <source>
        <dbReference type="EMBL" id="MBY13823.1"/>
    </source>
</evidence>
<evidence type="ECO:0000256" key="3">
    <source>
        <dbReference type="ARBA" id="ARBA00022833"/>
    </source>
</evidence>
<evidence type="ECO:0000256" key="1">
    <source>
        <dbReference type="ARBA" id="ARBA00022723"/>
    </source>
</evidence>
<dbReference type="SUPFAM" id="SSF57716">
    <property type="entry name" value="Glucocorticoid receptor-like (DNA-binding domain)"/>
    <property type="match status" value="1"/>
</dbReference>
<protein>
    <recommendedName>
        <fullName evidence="6">THAP-type domain-containing protein</fullName>
    </recommendedName>
</protein>
<feature type="transmembrane region" description="Helical" evidence="5">
    <location>
        <begin position="72"/>
        <end position="99"/>
    </location>
</feature>
<keyword evidence="4" id="KW-0238">DNA-binding</keyword>
<keyword evidence="2" id="KW-0863">Zinc-finger</keyword>
<dbReference type="InterPro" id="IPR006612">
    <property type="entry name" value="THAP_Znf"/>
</dbReference>
<sequence>MVSNKCCVPGCQQSSSSKFGVPQNDHKAWEKKIGIVLNRNSRVCAHHFNTNDIISTWTSGEGSSKYSVSKQIIIYCICDLEITTLVVSSLSTFYLSFFITYTLKMSISF</sequence>
<keyword evidence="1" id="KW-0479">Metal-binding</keyword>
<dbReference type="GO" id="GO:0008270">
    <property type="term" value="F:zinc ion binding"/>
    <property type="evidence" value="ECO:0007669"/>
    <property type="project" value="UniProtKB-KW"/>
</dbReference>
<keyword evidence="5" id="KW-0812">Transmembrane</keyword>
<dbReference type="GO" id="GO:0003677">
    <property type="term" value="F:DNA binding"/>
    <property type="evidence" value="ECO:0007669"/>
    <property type="project" value="UniProtKB-KW"/>
</dbReference>
<dbReference type="AlphaFoldDB" id="A0A2S2N9C6"/>
<evidence type="ECO:0000259" key="6">
    <source>
        <dbReference type="SMART" id="SM00980"/>
    </source>
</evidence>
<keyword evidence="5" id="KW-1133">Transmembrane helix</keyword>
<dbReference type="Gene3D" id="6.20.210.20">
    <property type="entry name" value="THAP domain"/>
    <property type="match status" value="1"/>
</dbReference>
<feature type="domain" description="THAP-type" evidence="6">
    <location>
        <begin position="4"/>
        <end position="81"/>
    </location>
</feature>
<dbReference type="Pfam" id="PF05485">
    <property type="entry name" value="THAP"/>
    <property type="match status" value="1"/>
</dbReference>
<dbReference type="InterPro" id="IPR038441">
    <property type="entry name" value="THAP_Znf_sf"/>
</dbReference>
<name>A0A2S2N9C6_SCHGA</name>
<gene>
    <name evidence="7" type="ORF">g.2521</name>
</gene>
<accession>A0A2S2N9C6</accession>
<reference evidence="7" key="1">
    <citation type="submission" date="2018-04" db="EMBL/GenBank/DDBJ databases">
        <title>Transcriptome of Schizaphis graminum biotype I.</title>
        <authorList>
            <person name="Scully E.D."/>
            <person name="Geib S.M."/>
            <person name="Palmer N.A."/>
            <person name="Koch K."/>
            <person name="Bradshaw J."/>
            <person name="Heng-Moss T."/>
            <person name="Sarath G."/>
        </authorList>
    </citation>
    <scope>NUCLEOTIDE SEQUENCE</scope>
</reference>
<keyword evidence="5" id="KW-0472">Membrane</keyword>
<keyword evidence="3" id="KW-0862">Zinc</keyword>
<evidence type="ECO:0000256" key="5">
    <source>
        <dbReference type="SAM" id="Phobius"/>
    </source>
</evidence>
<organism evidence="7">
    <name type="scientific">Schizaphis graminum</name>
    <name type="common">Green bug aphid</name>
    <dbReference type="NCBI Taxonomy" id="13262"/>
    <lineage>
        <taxon>Eukaryota</taxon>
        <taxon>Metazoa</taxon>
        <taxon>Ecdysozoa</taxon>
        <taxon>Arthropoda</taxon>
        <taxon>Hexapoda</taxon>
        <taxon>Insecta</taxon>
        <taxon>Pterygota</taxon>
        <taxon>Neoptera</taxon>
        <taxon>Paraneoptera</taxon>
        <taxon>Hemiptera</taxon>
        <taxon>Sternorrhyncha</taxon>
        <taxon>Aphidomorpha</taxon>
        <taxon>Aphidoidea</taxon>
        <taxon>Aphididae</taxon>
        <taxon>Aphidini</taxon>
        <taxon>Schizaphis</taxon>
    </lineage>
</organism>
<evidence type="ECO:0000256" key="2">
    <source>
        <dbReference type="ARBA" id="ARBA00022771"/>
    </source>
</evidence>
<proteinExistence type="predicted"/>
<evidence type="ECO:0000256" key="4">
    <source>
        <dbReference type="ARBA" id="ARBA00023125"/>
    </source>
</evidence>